<organism evidence="2 3">
    <name type="scientific">Streptomyces bambusae</name>
    <dbReference type="NCBI Taxonomy" id="1550616"/>
    <lineage>
        <taxon>Bacteria</taxon>
        <taxon>Bacillati</taxon>
        <taxon>Actinomycetota</taxon>
        <taxon>Actinomycetes</taxon>
        <taxon>Kitasatosporales</taxon>
        <taxon>Streptomycetaceae</taxon>
        <taxon>Streptomyces</taxon>
    </lineage>
</organism>
<feature type="compositionally biased region" description="Low complexity" evidence="1">
    <location>
        <begin position="1"/>
        <end position="26"/>
    </location>
</feature>
<reference evidence="2 3" key="1">
    <citation type="submission" date="2019-12" db="EMBL/GenBank/DDBJ databases">
        <title>Genome sequence of Streptomyces bambusae.</title>
        <authorList>
            <person name="Bansal K."/>
            <person name="Choksket S."/>
            <person name="Korpole S."/>
            <person name="Patil P.B."/>
        </authorList>
    </citation>
    <scope>NUCLEOTIDE SEQUENCE [LARGE SCALE GENOMIC DNA]</scope>
    <source>
        <strain evidence="2 3">SK60</strain>
    </source>
</reference>
<dbReference type="EMBL" id="WTFF01000234">
    <property type="protein sequence ID" value="MBW5485267.1"/>
    <property type="molecule type" value="Genomic_DNA"/>
</dbReference>
<name>A0ABS6ZC24_9ACTN</name>
<evidence type="ECO:0000256" key="1">
    <source>
        <dbReference type="SAM" id="MobiDB-lite"/>
    </source>
</evidence>
<feature type="region of interest" description="Disordered" evidence="1">
    <location>
        <begin position="1"/>
        <end position="47"/>
    </location>
</feature>
<proteinExistence type="predicted"/>
<gene>
    <name evidence="2" type="ORF">GPJ59_26170</name>
</gene>
<keyword evidence="3" id="KW-1185">Reference proteome</keyword>
<feature type="compositionally biased region" description="Low complexity" evidence="1">
    <location>
        <begin position="36"/>
        <end position="45"/>
    </location>
</feature>
<accession>A0ABS6ZC24</accession>
<dbReference type="InterPro" id="IPR027417">
    <property type="entry name" value="P-loop_NTPase"/>
</dbReference>
<evidence type="ECO:0000313" key="2">
    <source>
        <dbReference type="EMBL" id="MBW5485267.1"/>
    </source>
</evidence>
<comment type="caution">
    <text evidence="2">The sequence shown here is derived from an EMBL/GenBank/DDBJ whole genome shotgun (WGS) entry which is preliminary data.</text>
</comment>
<protein>
    <submittedName>
        <fullName evidence="2">AfsR family transcriptional regulator</fullName>
    </submittedName>
</protein>
<dbReference type="PRINTS" id="PR00364">
    <property type="entry name" value="DISEASERSIST"/>
</dbReference>
<sequence>HPAQAWAAAPAGPAAPAAAPAVGLPAVPAPAPTGPVPTGTPAAPGDFTGREDELAEALGALRSGQDVLVTGAPGTGKSALALRTAEDARPDFPEGQLYADLRGPDGTPRPPRQVLGWFLHALGTAPDRIPEGLDERAQLYRTLLAARRMLVVLDNAADDTQVRPLLPGAGGSRTVVTGIRPDLATLAGTRRVRLGPMTPAEATRLLARIAGPDRLAPDPVSVARVAEYCDRLPLALRIAASRLADRPDWTVARLASRLAAEDRRLAELRIGSLDLAAALRPALDTLDGPTAAALDALTATGLRVLTPADAAAVLGLPDVEAEDVLDRLTDARLLEPGRPTEGTEPRYRLSSLVRLSTRTRALTC</sequence>
<feature type="non-terminal residue" evidence="2">
    <location>
        <position position="1"/>
    </location>
</feature>
<dbReference type="Gene3D" id="3.40.50.300">
    <property type="entry name" value="P-loop containing nucleotide triphosphate hydrolases"/>
    <property type="match status" value="1"/>
</dbReference>
<dbReference type="Proteomes" id="UP000812013">
    <property type="component" value="Unassembled WGS sequence"/>
</dbReference>
<dbReference type="PANTHER" id="PTHR47691">
    <property type="entry name" value="REGULATOR-RELATED"/>
    <property type="match status" value="1"/>
</dbReference>
<dbReference type="PANTHER" id="PTHR47691:SF3">
    <property type="entry name" value="HTH-TYPE TRANSCRIPTIONAL REGULATOR RV0890C-RELATED"/>
    <property type="match status" value="1"/>
</dbReference>
<dbReference type="SUPFAM" id="SSF52540">
    <property type="entry name" value="P-loop containing nucleoside triphosphate hydrolases"/>
    <property type="match status" value="1"/>
</dbReference>
<evidence type="ECO:0000313" key="3">
    <source>
        <dbReference type="Proteomes" id="UP000812013"/>
    </source>
</evidence>